<feature type="domain" description="Transposase IS4-like" evidence="2">
    <location>
        <begin position="210"/>
        <end position="432"/>
    </location>
</feature>
<dbReference type="AlphaFoldDB" id="A0AA91V7Q2"/>
<feature type="domain" description="Transposase InsH N-terminal" evidence="3">
    <location>
        <begin position="22"/>
        <end position="108"/>
    </location>
</feature>
<proteinExistence type="predicted"/>
<dbReference type="Pfam" id="PF01609">
    <property type="entry name" value="DDE_Tnp_1"/>
    <property type="match status" value="1"/>
</dbReference>
<dbReference type="GO" id="GO:0006313">
    <property type="term" value="P:DNA transposition"/>
    <property type="evidence" value="ECO:0007669"/>
    <property type="project" value="InterPro"/>
</dbReference>
<dbReference type="RefSeq" id="WP_097899356.1">
    <property type="nucleotide sequence ID" value="NZ_NVOR01000161.1"/>
</dbReference>
<evidence type="ECO:0000256" key="1">
    <source>
        <dbReference type="SAM" id="MobiDB-lite"/>
    </source>
</evidence>
<gene>
    <name evidence="4" type="ORF">CON65_25490</name>
</gene>
<feature type="region of interest" description="Disordered" evidence="1">
    <location>
        <begin position="145"/>
        <end position="188"/>
    </location>
</feature>
<protein>
    <submittedName>
        <fullName evidence="4">IS5/IS1182 family transposase</fullName>
    </submittedName>
</protein>
<dbReference type="Proteomes" id="UP000221020">
    <property type="component" value="Unassembled WGS sequence"/>
</dbReference>
<dbReference type="InterPro" id="IPR002559">
    <property type="entry name" value="Transposase_11"/>
</dbReference>
<reference evidence="4 5" key="1">
    <citation type="submission" date="2017-09" db="EMBL/GenBank/DDBJ databases">
        <title>Large-scale bioinformatics analysis of Bacillus genomes uncovers conserved roles of natural products in bacterial physiology.</title>
        <authorList>
            <consortium name="Agbiome Team Llc"/>
            <person name="Bleich R.M."/>
            <person name="Grubbs K.J."/>
            <person name="Santa Maria K.C."/>
            <person name="Allen S.E."/>
            <person name="Farag S."/>
            <person name="Shank E.A."/>
            <person name="Bowers A."/>
        </authorList>
    </citation>
    <scope>NUCLEOTIDE SEQUENCE [LARGE SCALE GENOMIC DNA]</scope>
    <source>
        <strain evidence="4 5">AFS092012</strain>
    </source>
</reference>
<name>A0AA91V7Q2_9BACI</name>
<dbReference type="GO" id="GO:0004803">
    <property type="term" value="F:transposase activity"/>
    <property type="evidence" value="ECO:0007669"/>
    <property type="project" value="InterPro"/>
</dbReference>
<organism evidence="4 5">
    <name type="scientific">Bacillus pseudomycoides</name>
    <dbReference type="NCBI Taxonomy" id="64104"/>
    <lineage>
        <taxon>Bacteria</taxon>
        <taxon>Bacillati</taxon>
        <taxon>Bacillota</taxon>
        <taxon>Bacilli</taxon>
        <taxon>Bacillales</taxon>
        <taxon>Bacillaceae</taxon>
        <taxon>Bacillus</taxon>
        <taxon>Bacillus cereus group</taxon>
    </lineage>
</organism>
<evidence type="ECO:0000313" key="4">
    <source>
        <dbReference type="EMBL" id="PED79949.1"/>
    </source>
</evidence>
<dbReference type="InterPro" id="IPR008490">
    <property type="entry name" value="Transposase_InsH_N"/>
</dbReference>
<accession>A0AA91V7Q2</accession>
<dbReference type="PANTHER" id="PTHR35604:SF2">
    <property type="entry name" value="TRANSPOSASE INSH FOR INSERTION SEQUENCE ELEMENT IS5A-RELATED"/>
    <property type="match status" value="1"/>
</dbReference>
<dbReference type="EMBL" id="NVOR01000161">
    <property type="protein sequence ID" value="PED79949.1"/>
    <property type="molecule type" value="Genomic_DNA"/>
</dbReference>
<evidence type="ECO:0000259" key="2">
    <source>
        <dbReference type="Pfam" id="PF01609"/>
    </source>
</evidence>
<dbReference type="Pfam" id="PF05598">
    <property type="entry name" value="DUF772"/>
    <property type="match status" value="1"/>
</dbReference>
<dbReference type="GO" id="GO:0003677">
    <property type="term" value="F:DNA binding"/>
    <property type="evidence" value="ECO:0007669"/>
    <property type="project" value="InterPro"/>
</dbReference>
<sequence>MPIIRQESLFDIKDLYDLEPTRRFEAIFSTLTIEPVLATVSKRSIYGAPTKLNYAAMIYALVARIVERIPTIKDLVKRLRHDFMFHLECGFLFSDRIPSEASFSRFTQKLSESNVLEIVQETLLLQAIQEEFLTDDVVSIDATHFESRDQATSQEKKPKPESKKCGRKPKAEQEAFQQEKQKRENQKNIYEKTIEDQLDIRLETLRTEIPMHPNWGIKKNSEGKNTFWFGFKAHLAVGSKSQYILQSLMSSASLHDGKAAIPLLKGIQERLSSLTIRYGVLDAGYDYKAIYTQLHRMKTKAIIAYNRRNEEEFIGFDEYFAPTCVREHSYRYDSFDEKYQTLKYTQPDECKTCPLATDSLCQKVFKIKMETDIRKYSAPGRGTEAWKKLYNQRSAVERVNAYLKEFFQLKNVRYRSGKRAKVHFDLVTLVYNASKLAVDRINQKMKEVNQAA</sequence>
<dbReference type="PANTHER" id="PTHR35604">
    <property type="entry name" value="TRANSPOSASE INSH FOR INSERTION SEQUENCE ELEMENT IS5A-RELATED"/>
    <property type="match status" value="1"/>
</dbReference>
<evidence type="ECO:0000313" key="5">
    <source>
        <dbReference type="Proteomes" id="UP000221020"/>
    </source>
</evidence>
<comment type="caution">
    <text evidence="4">The sequence shown here is derived from an EMBL/GenBank/DDBJ whole genome shotgun (WGS) entry which is preliminary data.</text>
</comment>
<evidence type="ECO:0000259" key="3">
    <source>
        <dbReference type="Pfam" id="PF05598"/>
    </source>
</evidence>